<organism evidence="3 4">
    <name type="scientific">Arenibacter troitsensis</name>
    <dbReference type="NCBI Taxonomy" id="188872"/>
    <lineage>
        <taxon>Bacteria</taxon>
        <taxon>Pseudomonadati</taxon>
        <taxon>Bacteroidota</taxon>
        <taxon>Flavobacteriia</taxon>
        <taxon>Flavobacteriales</taxon>
        <taxon>Flavobacteriaceae</taxon>
        <taxon>Arenibacter</taxon>
    </lineage>
</organism>
<protein>
    <submittedName>
        <fullName evidence="3">Sucrose phosphorylase</fullName>
    </submittedName>
</protein>
<evidence type="ECO:0000313" key="3">
    <source>
        <dbReference type="EMBL" id="SMG14807.1"/>
    </source>
</evidence>
<dbReference type="AlphaFoldDB" id="A0A1X7IJ07"/>
<dbReference type="InterPro" id="IPR017853">
    <property type="entry name" value="GH"/>
</dbReference>
<gene>
    <name evidence="3" type="ORF">SAMN03080602_00902</name>
</gene>
<dbReference type="GO" id="GO:0016757">
    <property type="term" value="F:glycosyltransferase activity"/>
    <property type="evidence" value="ECO:0007669"/>
    <property type="project" value="UniProtKB-KW"/>
</dbReference>
<dbReference type="SUPFAM" id="SSF51445">
    <property type="entry name" value="(Trans)glycosidases"/>
    <property type="match status" value="1"/>
</dbReference>
<dbReference type="InterPro" id="IPR045857">
    <property type="entry name" value="O16G_dom_2"/>
</dbReference>
<keyword evidence="4" id="KW-1185">Reference proteome</keyword>
<dbReference type="PANTHER" id="PTHR38784">
    <property type="entry name" value="SUCROSE PHOSPHORYLASE"/>
    <property type="match status" value="1"/>
</dbReference>
<keyword evidence="1" id="KW-0328">Glycosyltransferase</keyword>
<dbReference type="Gene3D" id="3.20.20.80">
    <property type="entry name" value="Glycosidases"/>
    <property type="match status" value="1"/>
</dbReference>
<dbReference type="Proteomes" id="UP000193420">
    <property type="component" value="Unassembled WGS sequence"/>
</dbReference>
<dbReference type="RefSeq" id="WP_085496512.1">
    <property type="nucleotide sequence ID" value="NZ_FXAO01000001.1"/>
</dbReference>
<dbReference type="Gene3D" id="3.90.400.10">
    <property type="entry name" value="Oligo-1,6-glucosidase, Domain 2"/>
    <property type="match status" value="1"/>
</dbReference>
<reference evidence="4" key="1">
    <citation type="submission" date="2017-04" db="EMBL/GenBank/DDBJ databases">
        <authorList>
            <person name="Varghese N."/>
            <person name="Submissions S."/>
        </authorList>
    </citation>
    <scope>NUCLEOTIDE SEQUENCE [LARGE SCALE GENOMIC DNA]</scope>
    <source>
        <strain evidence="4">DSM 19835</strain>
    </source>
</reference>
<dbReference type="STRING" id="188872.SAMN03080602_00902"/>
<proteinExistence type="predicted"/>
<dbReference type="PANTHER" id="PTHR38784:SF1">
    <property type="entry name" value="SUCROSE PHOSPHORYLASE"/>
    <property type="match status" value="1"/>
</dbReference>
<evidence type="ECO:0000256" key="1">
    <source>
        <dbReference type="ARBA" id="ARBA00022676"/>
    </source>
</evidence>
<sequence>MLEHKYGSQGSNNSSIVNGVMLNAYPDSIGHNLNDIVTMLEMPEFKDVFSLFYILPTFFNSDLDRGFSIIDYDLNKDLVSREDLKALEKLKIGLKFDIVLNHLSVASPQFQDLLAQGDDSKFKEFFINWNEFWEGNGEMGEDGVLIPREEFLSKLFMRKSGLPILKVPFPDGTEKPYWNTFYQQLGYQKITANDLLKIKGLSNSQKLAICEKINGAITEGKDLRNLDFGDCNPYKKEILQIVNRKITYLGQMDVNASSPLVWEFYRETLEKLKGFGCKILRLDAFAYLHKEVGKSNFFNKPGTWEYLERIRQIAQKNDLILLPEIHAEYGLHLHEEVAQKGYHIYDFFLPGLTIHALEIGSTKSLLGWAREILDKGYKTVNMLGCHDGIPVLDLKGKEVNGVYNKGLLLDEEIEAIMNKIMDRGGRVKNLYDPAGKKISYYQVNATFFSALGEDEKKLLLARAIQMFMPGIPQVWYLDIFAGKNDYEAADKGGSGGHKEINRTTLSLQEVEQGLKRSIVIDQLALIRLRNSSRAFLGKVEFKDTPDGELDIVWKNQKESAQLKADLKTLTFTINYTHHGIAKSIAY</sequence>
<evidence type="ECO:0000313" key="4">
    <source>
        <dbReference type="Proteomes" id="UP000193420"/>
    </source>
</evidence>
<dbReference type="OrthoDB" id="9805159at2"/>
<name>A0A1X7IJ07_9FLAO</name>
<dbReference type="EMBL" id="FXAO01000001">
    <property type="protein sequence ID" value="SMG14807.1"/>
    <property type="molecule type" value="Genomic_DNA"/>
</dbReference>
<keyword evidence="2" id="KW-0808">Transferase</keyword>
<evidence type="ECO:0000256" key="2">
    <source>
        <dbReference type="ARBA" id="ARBA00022679"/>
    </source>
</evidence>
<accession>A0A1X7IJ07</accession>